<proteinExistence type="predicted"/>
<protein>
    <submittedName>
        <fullName evidence="1">Uncharacterized protein</fullName>
    </submittedName>
</protein>
<dbReference type="STRING" id="106004.A0A1Y2FWA1"/>
<evidence type="ECO:0000313" key="2">
    <source>
        <dbReference type="Proteomes" id="UP000193467"/>
    </source>
</evidence>
<name>A0A1Y2FWA1_9BASI</name>
<dbReference type="InParanoid" id="A0A1Y2FWA1"/>
<organism evidence="1 2">
    <name type="scientific">Leucosporidium creatinivorum</name>
    <dbReference type="NCBI Taxonomy" id="106004"/>
    <lineage>
        <taxon>Eukaryota</taxon>
        <taxon>Fungi</taxon>
        <taxon>Dikarya</taxon>
        <taxon>Basidiomycota</taxon>
        <taxon>Pucciniomycotina</taxon>
        <taxon>Microbotryomycetes</taxon>
        <taxon>Leucosporidiales</taxon>
        <taxon>Leucosporidium</taxon>
    </lineage>
</organism>
<dbReference type="EMBL" id="MCGR01000013">
    <property type="protein sequence ID" value="ORY87456.1"/>
    <property type="molecule type" value="Genomic_DNA"/>
</dbReference>
<dbReference type="Proteomes" id="UP000193467">
    <property type="component" value="Unassembled WGS sequence"/>
</dbReference>
<reference evidence="1 2" key="1">
    <citation type="submission" date="2016-07" db="EMBL/GenBank/DDBJ databases">
        <title>Pervasive Adenine N6-methylation of Active Genes in Fungi.</title>
        <authorList>
            <consortium name="DOE Joint Genome Institute"/>
            <person name="Mondo S.J."/>
            <person name="Dannebaum R.O."/>
            <person name="Kuo R.C."/>
            <person name="Labutti K."/>
            <person name="Haridas S."/>
            <person name="Kuo A."/>
            <person name="Salamov A."/>
            <person name="Ahrendt S.R."/>
            <person name="Lipzen A."/>
            <person name="Sullivan W."/>
            <person name="Andreopoulos W.B."/>
            <person name="Clum A."/>
            <person name="Lindquist E."/>
            <person name="Daum C."/>
            <person name="Ramamoorthy G.K."/>
            <person name="Gryganskyi A."/>
            <person name="Culley D."/>
            <person name="Magnuson J.K."/>
            <person name="James T.Y."/>
            <person name="O'Malley M.A."/>
            <person name="Stajich J.E."/>
            <person name="Spatafora J.W."/>
            <person name="Visel A."/>
            <person name="Grigoriev I.V."/>
        </authorList>
    </citation>
    <scope>NUCLEOTIDE SEQUENCE [LARGE SCALE GENOMIC DNA]</scope>
    <source>
        <strain evidence="1 2">62-1032</strain>
    </source>
</reference>
<sequence>MIFLILAQKMPEFEHETSGAHVEEHEAIHEGMGRYSAYLAKCKSSPSSFNAEEFRKILQSWGPILFYHLDAEVISLSHANLRRYYTLAEVKELFPW</sequence>
<comment type="caution">
    <text evidence="1">The sequence shown here is derived from an EMBL/GenBank/DDBJ whole genome shotgun (WGS) entry which is preliminary data.</text>
</comment>
<dbReference type="InterPro" id="IPR053206">
    <property type="entry name" value="Dimeric_xanthone_biosynth"/>
</dbReference>
<dbReference type="PANTHER" id="PTHR38048:SF1">
    <property type="entry name" value="HEMERYTHRIN-LIKE DOMAIN-CONTAINING PROTEIN"/>
    <property type="match status" value="1"/>
</dbReference>
<gene>
    <name evidence="1" type="ORF">BCR35DRAFT_38995</name>
</gene>
<evidence type="ECO:0000313" key="1">
    <source>
        <dbReference type="EMBL" id="ORY87456.1"/>
    </source>
</evidence>
<dbReference type="PANTHER" id="PTHR38048">
    <property type="entry name" value="EXPRESSED PROTEIN"/>
    <property type="match status" value="1"/>
</dbReference>
<dbReference type="AlphaFoldDB" id="A0A1Y2FWA1"/>
<dbReference type="OrthoDB" id="10044044at2759"/>
<keyword evidence="2" id="KW-1185">Reference proteome</keyword>
<accession>A0A1Y2FWA1</accession>